<dbReference type="Pfam" id="PF11518">
    <property type="entry name" value="DUF3221"/>
    <property type="match status" value="1"/>
</dbReference>
<feature type="chain" id="PRO_5046313118" evidence="1">
    <location>
        <begin position="23"/>
        <end position="183"/>
    </location>
</feature>
<organism evidence="2 3">
    <name type="scientific">Planococcus notacanthi</name>
    <dbReference type="NCBI Taxonomy" id="3035188"/>
    <lineage>
        <taxon>Bacteria</taxon>
        <taxon>Bacillati</taxon>
        <taxon>Bacillota</taxon>
        <taxon>Bacilli</taxon>
        <taxon>Bacillales</taxon>
        <taxon>Caryophanaceae</taxon>
        <taxon>Planococcus</taxon>
    </lineage>
</organism>
<accession>A0ABT7ZHX0</accession>
<proteinExistence type="predicted"/>
<protein>
    <submittedName>
        <fullName evidence="2">DUF3221 domain-containing protein</fullName>
    </submittedName>
</protein>
<dbReference type="PROSITE" id="PS51257">
    <property type="entry name" value="PROKAR_LIPOPROTEIN"/>
    <property type="match status" value="1"/>
</dbReference>
<evidence type="ECO:0000313" key="2">
    <source>
        <dbReference type="EMBL" id="MDN3426757.1"/>
    </source>
</evidence>
<feature type="signal peptide" evidence="1">
    <location>
        <begin position="1"/>
        <end position="22"/>
    </location>
</feature>
<dbReference type="RefSeq" id="WP_290184983.1">
    <property type="nucleotide sequence ID" value="NZ_JASDCQ010000001.1"/>
</dbReference>
<gene>
    <name evidence="2" type="ORF">QMA01_05575</name>
</gene>
<dbReference type="EMBL" id="JASDCQ010000001">
    <property type="protein sequence ID" value="MDN3426757.1"/>
    <property type="molecule type" value="Genomic_DNA"/>
</dbReference>
<dbReference type="InterPro" id="IPR021598">
    <property type="entry name" value="DUF3221"/>
</dbReference>
<keyword evidence="1" id="KW-0732">Signal</keyword>
<evidence type="ECO:0000313" key="3">
    <source>
        <dbReference type="Proteomes" id="UP001225873"/>
    </source>
</evidence>
<sequence>MKKWSLFLASVLLLAACSNEEAEPAEKEQADQAEMAVEQKSMTEEGFITQINETDILINSIYFSIPEDVKVQFSDGAEATEAEVRDIRTGMKVSLDYQGPLEESFPMQGEAETVTILTDEDSAKQSEALEAFITKEQLPRLIMMGQPIVRDNEIGFLFNNMESGEISEVRIDLETYDYTIDGE</sequence>
<dbReference type="Proteomes" id="UP001225873">
    <property type="component" value="Unassembled WGS sequence"/>
</dbReference>
<evidence type="ECO:0000256" key="1">
    <source>
        <dbReference type="SAM" id="SignalP"/>
    </source>
</evidence>
<name>A0ABT7ZHX0_9BACL</name>
<keyword evidence="3" id="KW-1185">Reference proteome</keyword>
<reference evidence="2 3" key="1">
    <citation type="submission" date="2023-03" db="EMBL/GenBank/DDBJ databases">
        <authorList>
            <person name="Uniacke-Lowe S."/>
            <person name="Ross P."/>
            <person name="Hill C."/>
        </authorList>
    </citation>
    <scope>NUCLEOTIDE SEQUENCE [LARGE SCALE GENOMIC DNA]</scope>
    <source>
        <strain evidence="2 3">APC 4016</strain>
    </source>
</reference>
<comment type="caution">
    <text evidence="2">The sequence shown here is derived from an EMBL/GenBank/DDBJ whole genome shotgun (WGS) entry which is preliminary data.</text>
</comment>